<dbReference type="EMBL" id="OBEH01000003">
    <property type="protein sequence ID" value="SNZ00693.1"/>
    <property type="molecule type" value="Genomic_DNA"/>
</dbReference>
<accession>A0A285MVH8</accession>
<dbReference type="AlphaFoldDB" id="A0A285MVH8"/>
<proteinExistence type="predicted"/>
<name>A0A285MVH8_9FLAO</name>
<dbReference type="OrthoDB" id="677051at2"/>
<reference evidence="2" key="1">
    <citation type="submission" date="2017-09" db="EMBL/GenBank/DDBJ databases">
        <authorList>
            <person name="Varghese N."/>
            <person name="Submissions S."/>
        </authorList>
    </citation>
    <scope>NUCLEOTIDE SEQUENCE [LARGE SCALE GENOMIC DNA]</scope>
    <source>
        <strain evidence="2">DSM 25885</strain>
    </source>
</reference>
<dbReference type="Proteomes" id="UP000219048">
    <property type="component" value="Unassembled WGS sequence"/>
</dbReference>
<dbReference type="Gene3D" id="3.40.30.10">
    <property type="entry name" value="Glutaredoxin"/>
    <property type="match status" value="1"/>
</dbReference>
<sequence>MGIFDNLFGKKEQTQREEKQIPWIPLVDMAQLDEVAEKSKTRTQLIFKHSTTCGISRMVLNMFTESYNLNEEKDIYFLDLHAHRDVSNAVASKFQVMHQSPQLLIVKNGEVSFHTSHGAISDINLQEYV</sequence>
<dbReference type="InterPro" id="IPR036249">
    <property type="entry name" value="Thioredoxin-like_sf"/>
</dbReference>
<dbReference type="Pfam" id="PF11009">
    <property type="entry name" value="BrxC"/>
    <property type="match status" value="1"/>
</dbReference>
<evidence type="ECO:0000313" key="2">
    <source>
        <dbReference type="Proteomes" id="UP000219048"/>
    </source>
</evidence>
<protein>
    <submittedName>
        <fullName evidence="1">Bacillithiol system protein YtxJ</fullName>
    </submittedName>
</protein>
<evidence type="ECO:0000313" key="1">
    <source>
        <dbReference type="EMBL" id="SNZ00693.1"/>
    </source>
</evidence>
<dbReference type="NCBIfam" id="TIGR04019">
    <property type="entry name" value="B_thiol_YtxJ"/>
    <property type="match status" value="1"/>
</dbReference>
<keyword evidence="2" id="KW-1185">Reference proteome</keyword>
<organism evidence="1 2">
    <name type="scientific">Flagellimonas pacifica</name>
    <dbReference type="NCBI Taxonomy" id="1247520"/>
    <lineage>
        <taxon>Bacteria</taxon>
        <taxon>Pseudomonadati</taxon>
        <taxon>Bacteroidota</taxon>
        <taxon>Flavobacteriia</taxon>
        <taxon>Flavobacteriales</taxon>
        <taxon>Flavobacteriaceae</taxon>
        <taxon>Flagellimonas</taxon>
    </lineage>
</organism>
<gene>
    <name evidence="1" type="ORF">SAMN06265377_2518</name>
</gene>
<dbReference type="RefSeq" id="WP_097046127.1">
    <property type="nucleotide sequence ID" value="NZ_OBEH01000003.1"/>
</dbReference>
<dbReference type="InterPro" id="IPR022551">
    <property type="entry name" value="BrxC"/>
</dbReference>
<dbReference type="SUPFAM" id="SSF52833">
    <property type="entry name" value="Thioredoxin-like"/>
    <property type="match status" value="1"/>
</dbReference>